<protein>
    <submittedName>
        <fullName evidence="4">DEBR0S6_03048g1_1</fullName>
    </submittedName>
</protein>
<keyword evidence="2" id="KW-0378">Hydrolase</keyword>
<proteinExistence type="inferred from homology"/>
<sequence length="331" mass="37038">MFLPKYTQVASLTRANLLCRLLPLTKIRKVSYDGTPSSLAHSEANNDILSDNIETVKLAYDKHSPPGVFSSANPPIVFLHGLFGCKSNNRTVSKKLALMLDRDVYCLDLRNHGASPHIGRMDYPAMGADVERFIKDHELKNPILIGHSMGAKAAMAVCLRKPKLCSLLIPVDNAPVDFTAGATGFSKFGMYVRQLQKIEANRSLKSMRECDSVLAEVESNKVIRQFLLMNMKPSKDGGYRCVVALDVLAKTLDNVSAWPFNSDYSRWSKPALFIRGKKSPYVADNFLNSIAKFFPRFEVYDVDAGHWLISEKPHEFVTAVAEWISYKEDIS</sequence>
<reference evidence="4 5" key="1">
    <citation type="submission" date="2019-07" db="EMBL/GenBank/DDBJ databases">
        <authorList>
            <person name="Friedrich A."/>
            <person name="Schacherer J."/>
        </authorList>
    </citation>
    <scope>NUCLEOTIDE SEQUENCE [LARGE SCALE GENOMIC DNA]</scope>
</reference>
<evidence type="ECO:0000313" key="5">
    <source>
        <dbReference type="Proteomes" id="UP000478008"/>
    </source>
</evidence>
<dbReference type="InterPro" id="IPR000073">
    <property type="entry name" value="AB_hydrolase_1"/>
</dbReference>
<evidence type="ECO:0000259" key="3">
    <source>
        <dbReference type="Pfam" id="PF00561"/>
    </source>
</evidence>
<dbReference type="AlphaFoldDB" id="A0A7D9D097"/>
<accession>A0A7D9D097</accession>
<dbReference type="GO" id="GO:0005739">
    <property type="term" value="C:mitochondrion"/>
    <property type="evidence" value="ECO:0007669"/>
    <property type="project" value="TreeGrafter"/>
</dbReference>
<dbReference type="InterPro" id="IPR029058">
    <property type="entry name" value="AB_hydrolase_fold"/>
</dbReference>
<dbReference type="SUPFAM" id="SSF53474">
    <property type="entry name" value="alpha/beta-Hydrolases"/>
    <property type="match status" value="1"/>
</dbReference>
<dbReference type="PANTHER" id="PTHR46118">
    <property type="entry name" value="PROTEIN ABHD11"/>
    <property type="match status" value="1"/>
</dbReference>
<gene>
    <name evidence="4" type="primary">IMO32</name>
    <name evidence="4" type="ORF">DEBR0S6_03048G</name>
</gene>
<evidence type="ECO:0000256" key="1">
    <source>
        <dbReference type="ARBA" id="ARBA00008645"/>
    </source>
</evidence>
<comment type="similarity">
    <text evidence="1">Belongs to the AB hydrolase superfamily.</text>
</comment>
<dbReference type="PANTHER" id="PTHR46118:SF4">
    <property type="entry name" value="PROTEIN ABHD11"/>
    <property type="match status" value="1"/>
</dbReference>
<keyword evidence="5" id="KW-1185">Reference proteome</keyword>
<dbReference type="GO" id="GO:0052689">
    <property type="term" value="F:carboxylic ester hydrolase activity"/>
    <property type="evidence" value="ECO:0007669"/>
    <property type="project" value="TreeGrafter"/>
</dbReference>
<organism evidence="4 5">
    <name type="scientific">Dekkera bruxellensis</name>
    <name type="common">Brettanomyces custersii</name>
    <dbReference type="NCBI Taxonomy" id="5007"/>
    <lineage>
        <taxon>Eukaryota</taxon>
        <taxon>Fungi</taxon>
        <taxon>Dikarya</taxon>
        <taxon>Ascomycota</taxon>
        <taxon>Saccharomycotina</taxon>
        <taxon>Pichiomycetes</taxon>
        <taxon>Pichiales</taxon>
        <taxon>Pichiaceae</taxon>
        <taxon>Brettanomyces</taxon>
    </lineage>
</organism>
<dbReference type="EMBL" id="CABFWN010000006">
    <property type="protein sequence ID" value="VUG19911.1"/>
    <property type="molecule type" value="Genomic_DNA"/>
</dbReference>
<evidence type="ECO:0000313" key="4">
    <source>
        <dbReference type="EMBL" id="VUG19911.1"/>
    </source>
</evidence>
<dbReference type="Pfam" id="PF00561">
    <property type="entry name" value="Abhydrolase_1"/>
    <property type="match status" value="1"/>
</dbReference>
<evidence type="ECO:0000256" key="2">
    <source>
        <dbReference type="ARBA" id="ARBA00022801"/>
    </source>
</evidence>
<dbReference type="Gene3D" id="3.40.50.1820">
    <property type="entry name" value="alpha/beta hydrolase"/>
    <property type="match status" value="1"/>
</dbReference>
<dbReference type="Proteomes" id="UP000478008">
    <property type="component" value="Unassembled WGS sequence"/>
</dbReference>
<feature type="domain" description="AB hydrolase-1" evidence="3">
    <location>
        <begin position="74"/>
        <end position="313"/>
    </location>
</feature>
<name>A0A7D9D097_DEKBR</name>